<accession>A0A4T0V234</accession>
<protein>
    <submittedName>
        <fullName evidence="1">Uncharacterized protein</fullName>
    </submittedName>
</protein>
<evidence type="ECO:0000313" key="2">
    <source>
        <dbReference type="Proteomes" id="UP000308891"/>
    </source>
</evidence>
<comment type="caution">
    <text evidence="1">The sequence shown here is derived from an EMBL/GenBank/DDBJ whole genome shotgun (WGS) entry which is preliminary data.</text>
</comment>
<keyword evidence="2" id="KW-1185">Reference proteome</keyword>
<dbReference type="RefSeq" id="WP_136551664.1">
    <property type="nucleotide sequence ID" value="NZ_STGJ01000003.1"/>
</dbReference>
<organism evidence="1 2">
    <name type="scientific">Crenobacter intestini</name>
    <dbReference type="NCBI Taxonomy" id="2563443"/>
    <lineage>
        <taxon>Bacteria</taxon>
        <taxon>Pseudomonadati</taxon>
        <taxon>Pseudomonadota</taxon>
        <taxon>Betaproteobacteria</taxon>
        <taxon>Neisseriales</taxon>
        <taxon>Neisseriaceae</taxon>
        <taxon>Crenobacter</taxon>
    </lineage>
</organism>
<proteinExistence type="predicted"/>
<reference evidence="1 2" key="1">
    <citation type="submission" date="2019-04" db="EMBL/GenBank/DDBJ databases">
        <title>Crenobacter sp. nov.</title>
        <authorList>
            <person name="Shi S."/>
        </authorList>
    </citation>
    <scope>NUCLEOTIDE SEQUENCE [LARGE SCALE GENOMIC DNA]</scope>
    <source>
        <strain evidence="1 2">GY 70310</strain>
    </source>
</reference>
<dbReference type="Proteomes" id="UP000308891">
    <property type="component" value="Unassembled WGS sequence"/>
</dbReference>
<dbReference type="AlphaFoldDB" id="A0A4T0V234"/>
<dbReference type="EMBL" id="STGJ01000003">
    <property type="protein sequence ID" value="TIC85216.1"/>
    <property type="molecule type" value="Genomic_DNA"/>
</dbReference>
<gene>
    <name evidence="1" type="ORF">E5K04_04245</name>
</gene>
<evidence type="ECO:0000313" key="1">
    <source>
        <dbReference type="EMBL" id="TIC85216.1"/>
    </source>
</evidence>
<sequence>MVRELTGDEFADLLGSAFDRKAIMEKRHTKSSIIYVFSDEQGKPAVLMNSCFEEGVLITLE</sequence>
<name>A0A4T0V234_9NEIS</name>